<dbReference type="EMBL" id="QVFD01000002">
    <property type="protein sequence ID" value="RGC50249.1"/>
    <property type="molecule type" value="Genomic_DNA"/>
</dbReference>
<evidence type="ECO:0000313" key="1">
    <source>
        <dbReference type="EMBL" id="RGC50249.1"/>
    </source>
</evidence>
<comment type="caution">
    <text evidence="1">The sequence shown here is derived from an EMBL/GenBank/DDBJ whole genome shotgun (WGS) entry which is preliminary data.</text>
</comment>
<dbReference type="AlphaFoldDB" id="A0A3E2XP04"/>
<gene>
    <name evidence="1" type="ORF">DW747_02425</name>
</gene>
<accession>A0A3E2XP04</accession>
<name>A0A3E2XP04_9FIRM</name>
<sequence length="116" mass="13914">MLNKPQTLQIKLNRETMQPHHTLLVDSVFDIGWFVFSKFITEDALFIDFKDSEYFEDFEPTEDNDYAIKKLTRCLHCGDYIPRSHNRKYCSKDECQAARKRKKSRDCTQRKKEEGR</sequence>
<organism evidence="1 2">
    <name type="scientific">Coprococcus catus</name>
    <dbReference type="NCBI Taxonomy" id="116085"/>
    <lineage>
        <taxon>Bacteria</taxon>
        <taxon>Bacillati</taxon>
        <taxon>Bacillota</taxon>
        <taxon>Clostridia</taxon>
        <taxon>Lachnospirales</taxon>
        <taxon>Lachnospiraceae</taxon>
        <taxon>Coprococcus</taxon>
    </lineage>
</organism>
<protein>
    <submittedName>
        <fullName evidence="1">Uncharacterized protein</fullName>
    </submittedName>
</protein>
<keyword evidence="2" id="KW-1185">Reference proteome</keyword>
<evidence type="ECO:0000313" key="2">
    <source>
        <dbReference type="Proteomes" id="UP000261231"/>
    </source>
</evidence>
<proteinExistence type="predicted"/>
<dbReference type="Proteomes" id="UP000261231">
    <property type="component" value="Unassembled WGS sequence"/>
</dbReference>
<reference evidence="1 2" key="1">
    <citation type="submission" date="2018-08" db="EMBL/GenBank/DDBJ databases">
        <title>A genome reference for cultivated species of the human gut microbiota.</title>
        <authorList>
            <person name="Zou Y."/>
            <person name="Xue W."/>
            <person name="Luo G."/>
        </authorList>
    </citation>
    <scope>NUCLEOTIDE SEQUENCE [LARGE SCALE GENOMIC DNA]</scope>
    <source>
        <strain evidence="1 2">AM28-39</strain>
    </source>
</reference>